<gene>
    <name evidence="6" type="ORF">Poli38472_007021</name>
</gene>
<reference evidence="6" key="1">
    <citation type="submission" date="2019-03" db="EMBL/GenBank/DDBJ databases">
        <title>Long read genome sequence of the mycoparasitic Pythium oligandrum ATCC 38472 isolated from sugarbeet rhizosphere.</title>
        <authorList>
            <person name="Gaulin E."/>
        </authorList>
    </citation>
    <scope>NUCLEOTIDE SEQUENCE</scope>
    <source>
        <strain evidence="6">ATCC 38472_TT</strain>
    </source>
</reference>
<dbReference type="InterPro" id="IPR002350">
    <property type="entry name" value="Kazal_dom"/>
</dbReference>
<dbReference type="InterPro" id="IPR050653">
    <property type="entry name" value="Prot_Inhib_GrowthFact_Antg"/>
</dbReference>
<name>A0A8K1FDZ0_PYTOL</name>
<evidence type="ECO:0000313" key="7">
    <source>
        <dbReference type="Proteomes" id="UP000794436"/>
    </source>
</evidence>
<dbReference type="PROSITE" id="PS51465">
    <property type="entry name" value="KAZAL_2"/>
    <property type="match status" value="3"/>
</dbReference>
<dbReference type="AlphaFoldDB" id="A0A8K1FDZ0"/>
<dbReference type="SMART" id="SM00280">
    <property type="entry name" value="KAZAL"/>
    <property type="match status" value="3"/>
</dbReference>
<keyword evidence="1" id="KW-0646">Protease inhibitor</keyword>
<evidence type="ECO:0000256" key="4">
    <source>
        <dbReference type="SAM" id="SignalP"/>
    </source>
</evidence>
<dbReference type="CDD" id="cd00104">
    <property type="entry name" value="KAZAL_FS"/>
    <property type="match status" value="3"/>
</dbReference>
<keyword evidence="2" id="KW-0722">Serine protease inhibitor</keyword>
<accession>A0A8K1FDZ0</accession>
<dbReference type="SUPFAM" id="SSF100895">
    <property type="entry name" value="Kazal-type serine protease inhibitors"/>
    <property type="match status" value="3"/>
</dbReference>
<keyword evidence="7" id="KW-1185">Reference proteome</keyword>
<feature type="domain" description="Kazal-like" evidence="5">
    <location>
        <begin position="131"/>
        <end position="184"/>
    </location>
</feature>
<evidence type="ECO:0000313" key="6">
    <source>
        <dbReference type="EMBL" id="TMW58876.1"/>
    </source>
</evidence>
<evidence type="ECO:0000256" key="2">
    <source>
        <dbReference type="ARBA" id="ARBA00022900"/>
    </source>
</evidence>
<dbReference type="Pfam" id="PF00050">
    <property type="entry name" value="Kazal_1"/>
    <property type="match status" value="2"/>
</dbReference>
<keyword evidence="4" id="KW-0732">Signal</keyword>
<dbReference type="InterPro" id="IPR036058">
    <property type="entry name" value="Kazal_dom_sf"/>
</dbReference>
<keyword evidence="3" id="KW-1015">Disulfide bond</keyword>
<dbReference type="GO" id="GO:0005576">
    <property type="term" value="C:extracellular region"/>
    <property type="evidence" value="ECO:0007669"/>
    <property type="project" value="TreeGrafter"/>
</dbReference>
<dbReference type="EMBL" id="SPLM01000110">
    <property type="protein sequence ID" value="TMW58876.1"/>
    <property type="molecule type" value="Genomic_DNA"/>
</dbReference>
<organism evidence="6 7">
    <name type="scientific">Pythium oligandrum</name>
    <name type="common">Mycoparasitic fungus</name>
    <dbReference type="NCBI Taxonomy" id="41045"/>
    <lineage>
        <taxon>Eukaryota</taxon>
        <taxon>Sar</taxon>
        <taxon>Stramenopiles</taxon>
        <taxon>Oomycota</taxon>
        <taxon>Peronosporomycetes</taxon>
        <taxon>Pythiales</taxon>
        <taxon>Pythiaceae</taxon>
        <taxon>Pythium</taxon>
    </lineage>
</organism>
<proteinExistence type="predicted"/>
<comment type="caution">
    <text evidence="6">The sequence shown here is derived from an EMBL/GenBank/DDBJ whole genome shotgun (WGS) entry which is preliminary data.</text>
</comment>
<feature type="domain" description="Kazal-like" evidence="5">
    <location>
        <begin position="20"/>
        <end position="60"/>
    </location>
</feature>
<dbReference type="Gene3D" id="3.30.60.30">
    <property type="match status" value="3"/>
</dbReference>
<dbReference type="GO" id="GO:0030154">
    <property type="term" value="P:cell differentiation"/>
    <property type="evidence" value="ECO:0007669"/>
    <property type="project" value="TreeGrafter"/>
</dbReference>
<feature type="signal peptide" evidence="4">
    <location>
        <begin position="1"/>
        <end position="18"/>
    </location>
</feature>
<evidence type="ECO:0000256" key="3">
    <source>
        <dbReference type="ARBA" id="ARBA00023157"/>
    </source>
</evidence>
<feature type="domain" description="Kazal-like" evidence="5">
    <location>
        <begin position="69"/>
        <end position="128"/>
    </location>
</feature>
<dbReference type="PANTHER" id="PTHR10913:SF45">
    <property type="entry name" value="FOLLISTATIN, ISOFORM A-RELATED"/>
    <property type="match status" value="1"/>
</dbReference>
<dbReference type="PANTHER" id="PTHR10913">
    <property type="entry name" value="FOLLISTATIN-RELATED"/>
    <property type="match status" value="1"/>
</dbReference>
<dbReference type="OrthoDB" id="343609at2759"/>
<dbReference type="Proteomes" id="UP000794436">
    <property type="component" value="Unassembled WGS sequence"/>
</dbReference>
<evidence type="ECO:0000259" key="5">
    <source>
        <dbReference type="PROSITE" id="PS51465"/>
    </source>
</evidence>
<dbReference type="Pfam" id="PF07648">
    <property type="entry name" value="Kazal_2"/>
    <property type="match status" value="1"/>
</dbReference>
<protein>
    <recommendedName>
        <fullName evidence="5">Kazal-like domain-containing protein</fullName>
    </recommendedName>
</protein>
<sequence>MKLFVAVVLLAALSTSYGAQDAAINCEIKRKCSNDYVPVCGSDGKTYQNDCQFTTAACNALEAGKNLTKLFDFACDSPNSPFCAIRCSSQSDPVCGSDGKTYNNACMLSSARCGHPTLIQSYTGACNATQPSTKPTCSKTTICTMQYDPVCGSDGETYGNSCVFGQEKCKRSTLTLAHKGECASMDETRENPCAAKLCLENQQCLVYEPTGEAYCEDVCTPTRCKSCDKCQLQQVTCVRAPCPRVATCVAKYDAVNLL</sequence>
<evidence type="ECO:0000256" key="1">
    <source>
        <dbReference type="ARBA" id="ARBA00022690"/>
    </source>
</evidence>
<feature type="chain" id="PRO_5035440273" description="Kazal-like domain-containing protein" evidence="4">
    <location>
        <begin position="19"/>
        <end position="258"/>
    </location>
</feature>